<evidence type="ECO:0000313" key="1">
    <source>
        <dbReference type="EMBL" id="CAI27068.1"/>
    </source>
</evidence>
<sequence>MCEPQAHRSLFYIECSILSKRVFDNPSISNMMKAVIGKKIAHTFFNYATSTYCRYNSTY</sequence>
<keyword evidence="2" id="KW-1185">Reference proteome</keyword>
<name>A0A0H3M6B8_EHRRW</name>
<proteinExistence type="predicted"/>
<accession>A0A0H3M6B8</accession>
<dbReference type="EMBL" id="CR925678">
    <property type="protein sequence ID" value="CAI27068.1"/>
    <property type="molecule type" value="Genomic_DNA"/>
</dbReference>
<dbReference type="Proteomes" id="UP000001021">
    <property type="component" value="Chromosome"/>
</dbReference>
<protein>
    <submittedName>
        <fullName evidence="1">Uncharacterized protein</fullName>
    </submittedName>
</protein>
<dbReference type="KEGG" id="erw:ERWE_CDS_05740"/>
<gene>
    <name evidence="1" type="ordered locus">ERWE_CDS_05740</name>
</gene>
<evidence type="ECO:0000313" key="2">
    <source>
        <dbReference type="Proteomes" id="UP000001021"/>
    </source>
</evidence>
<reference evidence="1 2" key="1">
    <citation type="journal article" date="2006" name="J. Bacteriol.">
        <title>Comparative genomic analysis of three strains of Ehrlichia ruminantium reveals an active process of genome size plasticity.</title>
        <authorList>
            <person name="Frutos R."/>
            <person name="Viari A."/>
            <person name="Ferraz C."/>
            <person name="Morgat A."/>
            <person name="Eychenie S."/>
            <person name="Kandassami Y."/>
            <person name="Chantal I."/>
            <person name="Bensaid A."/>
            <person name="Coissac E."/>
            <person name="Vachiery N."/>
            <person name="Demaille J."/>
            <person name="Martinez D."/>
        </authorList>
    </citation>
    <scope>NUCLEOTIDE SEQUENCE [LARGE SCALE GENOMIC DNA]</scope>
    <source>
        <strain evidence="1 2">Welgevonden</strain>
    </source>
</reference>
<dbReference type="HOGENOM" id="CLU_2953103_0_0_5"/>
<organism evidence="1 2">
    <name type="scientific">Ehrlichia ruminantium (strain Welgevonden)</name>
    <dbReference type="NCBI Taxonomy" id="254945"/>
    <lineage>
        <taxon>Bacteria</taxon>
        <taxon>Pseudomonadati</taxon>
        <taxon>Pseudomonadota</taxon>
        <taxon>Alphaproteobacteria</taxon>
        <taxon>Rickettsiales</taxon>
        <taxon>Anaplasmataceae</taxon>
        <taxon>Ehrlichia</taxon>
    </lineage>
</organism>
<dbReference type="AlphaFoldDB" id="A0A0H3M6B8"/>